<comment type="caution">
    <text evidence="3">The sequence shown here is derived from an EMBL/GenBank/DDBJ whole genome shotgun (WGS) entry which is preliminary data.</text>
</comment>
<feature type="region of interest" description="Disordered" evidence="1">
    <location>
        <begin position="27"/>
        <end position="46"/>
    </location>
</feature>
<dbReference type="Pfam" id="PF14019">
    <property type="entry name" value="DUF4235"/>
    <property type="match status" value="1"/>
</dbReference>
<evidence type="ECO:0000256" key="1">
    <source>
        <dbReference type="SAM" id="MobiDB-lite"/>
    </source>
</evidence>
<protein>
    <submittedName>
        <fullName evidence="3">DUF4235 domain-containing protein</fullName>
    </submittedName>
</protein>
<gene>
    <name evidence="3" type="ORF">G9U51_14825</name>
</gene>
<keyword evidence="2" id="KW-0472">Membrane</keyword>
<organism evidence="3 4">
    <name type="scientific">Metallococcus carri</name>
    <dbReference type="NCBI Taxonomy" id="1656884"/>
    <lineage>
        <taxon>Bacteria</taxon>
        <taxon>Bacillati</taxon>
        <taxon>Actinomycetota</taxon>
        <taxon>Actinomycetes</taxon>
        <taxon>Micrococcales</taxon>
        <taxon>Dermacoccaceae</taxon>
        <taxon>Metallococcus</taxon>
    </lineage>
</organism>
<evidence type="ECO:0000313" key="3">
    <source>
        <dbReference type="EMBL" id="NHN57042.1"/>
    </source>
</evidence>
<evidence type="ECO:0000313" key="4">
    <source>
        <dbReference type="Proteomes" id="UP000744769"/>
    </source>
</evidence>
<feature type="transmembrane region" description="Helical" evidence="2">
    <location>
        <begin position="51"/>
        <end position="69"/>
    </location>
</feature>
<dbReference type="AlphaFoldDB" id="A0A967B7K3"/>
<keyword evidence="2" id="KW-1133">Transmembrane helix</keyword>
<dbReference type="RefSeq" id="WP_166197922.1">
    <property type="nucleotide sequence ID" value="NZ_JAAOIV010000012.1"/>
</dbReference>
<dbReference type="Proteomes" id="UP000744769">
    <property type="component" value="Unassembled WGS sequence"/>
</dbReference>
<proteinExistence type="predicted"/>
<reference evidence="3" key="1">
    <citation type="submission" date="2020-03" db="EMBL/GenBank/DDBJ databases">
        <title>Draft sequencing of Calidifontibacter sp. DB0510.</title>
        <authorList>
            <person name="Kim D.-U."/>
        </authorList>
    </citation>
    <scope>NUCLEOTIDE SEQUENCE</scope>
    <source>
        <strain evidence="3">DB0510</strain>
    </source>
</reference>
<sequence length="96" mass="9988">MGSVVWKVLSLVANLLAGKAATTASRKGWQVATGKSAPDSPHDPKVTTGEAVAWTIISGALIAGVRLFAQRKAMSFYTKSAGAPPPPVQKKQKKTA</sequence>
<name>A0A967B7K3_9MICO</name>
<keyword evidence="2" id="KW-0812">Transmembrane</keyword>
<accession>A0A967B7K3</accession>
<dbReference type="EMBL" id="JAAOIV010000012">
    <property type="protein sequence ID" value="NHN57042.1"/>
    <property type="molecule type" value="Genomic_DNA"/>
</dbReference>
<keyword evidence="4" id="KW-1185">Reference proteome</keyword>
<dbReference type="InterPro" id="IPR025329">
    <property type="entry name" value="DUF4235"/>
</dbReference>
<evidence type="ECO:0000256" key="2">
    <source>
        <dbReference type="SAM" id="Phobius"/>
    </source>
</evidence>